<dbReference type="GO" id="GO:0003723">
    <property type="term" value="F:RNA binding"/>
    <property type="evidence" value="ECO:0007669"/>
    <property type="project" value="UniProtKB-UniRule"/>
</dbReference>
<dbReference type="InterPro" id="IPR036053">
    <property type="entry name" value="PABP-dom"/>
</dbReference>
<dbReference type="PROSITE" id="PS51309">
    <property type="entry name" value="PABC"/>
    <property type="match status" value="1"/>
</dbReference>
<organism evidence="7 8">
    <name type="scientific">Apophysomyces ossiformis</name>
    <dbReference type="NCBI Taxonomy" id="679940"/>
    <lineage>
        <taxon>Eukaryota</taxon>
        <taxon>Fungi</taxon>
        <taxon>Fungi incertae sedis</taxon>
        <taxon>Mucoromycota</taxon>
        <taxon>Mucoromycotina</taxon>
        <taxon>Mucoromycetes</taxon>
        <taxon>Mucorales</taxon>
        <taxon>Mucorineae</taxon>
        <taxon>Mucoraceae</taxon>
        <taxon>Apophysomyces</taxon>
    </lineage>
</organism>
<dbReference type="Gene3D" id="1.10.1900.10">
    <property type="entry name" value="c-terminal domain of poly(a) binding protein"/>
    <property type="match status" value="2"/>
</dbReference>
<evidence type="ECO:0000256" key="3">
    <source>
        <dbReference type="PROSITE-ProRule" id="PRU00176"/>
    </source>
</evidence>
<feature type="region of interest" description="Disordered" evidence="4">
    <location>
        <begin position="128"/>
        <end position="166"/>
    </location>
</feature>
<dbReference type="AlphaFoldDB" id="A0A8H7ETU9"/>
<dbReference type="SMART" id="SM00360">
    <property type="entry name" value="RRM"/>
    <property type="match status" value="1"/>
</dbReference>
<feature type="compositionally biased region" description="Low complexity" evidence="4">
    <location>
        <begin position="362"/>
        <end position="377"/>
    </location>
</feature>
<dbReference type="EMBL" id="JABAYA010000016">
    <property type="protein sequence ID" value="KAF7730456.1"/>
    <property type="molecule type" value="Genomic_DNA"/>
</dbReference>
<gene>
    <name evidence="7" type="ORF">EC973_002263</name>
</gene>
<feature type="region of interest" description="Disordered" evidence="4">
    <location>
        <begin position="356"/>
        <end position="422"/>
    </location>
</feature>
<comment type="caution">
    <text evidence="7">The sequence shown here is derived from an EMBL/GenBank/DDBJ whole genome shotgun (WGS) entry which is preliminary data.</text>
</comment>
<dbReference type="SUPFAM" id="SSF63570">
    <property type="entry name" value="PABC (PABP) domain"/>
    <property type="match status" value="1"/>
</dbReference>
<dbReference type="Proteomes" id="UP000605846">
    <property type="component" value="Unassembled WGS sequence"/>
</dbReference>
<dbReference type="Gene3D" id="3.30.70.330">
    <property type="match status" value="1"/>
</dbReference>
<protein>
    <submittedName>
        <fullName evidence="7">Uncharacterized protein</fullName>
    </submittedName>
</protein>
<dbReference type="InterPro" id="IPR052462">
    <property type="entry name" value="SLIRP/GR-RBP-like"/>
</dbReference>
<dbReference type="OrthoDB" id="6159137at2759"/>
<feature type="domain" description="PABC" evidence="6">
    <location>
        <begin position="426"/>
        <end position="504"/>
    </location>
</feature>
<dbReference type="InterPro" id="IPR002004">
    <property type="entry name" value="PABP_HYD_C"/>
</dbReference>
<evidence type="ECO:0000256" key="2">
    <source>
        <dbReference type="ARBA" id="ARBA00022884"/>
    </source>
</evidence>
<dbReference type="InterPro" id="IPR012677">
    <property type="entry name" value="Nucleotide-bd_a/b_plait_sf"/>
</dbReference>
<evidence type="ECO:0000256" key="1">
    <source>
        <dbReference type="ARBA" id="ARBA00008557"/>
    </source>
</evidence>
<feature type="domain" description="RRM" evidence="5">
    <location>
        <begin position="23"/>
        <end position="101"/>
    </location>
</feature>
<dbReference type="InterPro" id="IPR035979">
    <property type="entry name" value="RBD_domain_sf"/>
</dbReference>
<feature type="compositionally biased region" description="Polar residues" evidence="4">
    <location>
        <begin position="400"/>
        <end position="422"/>
    </location>
</feature>
<evidence type="ECO:0000259" key="6">
    <source>
        <dbReference type="PROSITE" id="PS51309"/>
    </source>
</evidence>
<keyword evidence="2 3" id="KW-0694">RNA-binding</keyword>
<comment type="similarity">
    <text evidence="1">Belongs to the polyadenylate-binding protein type-1 family.</text>
</comment>
<dbReference type="InterPro" id="IPR000504">
    <property type="entry name" value="RRM_dom"/>
</dbReference>
<keyword evidence="8" id="KW-1185">Reference proteome</keyword>
<dbReference type="SUPFAM" id="SSF54928">
    <property type="entry name" value="RNA-binding domain, RBD"/>
    <property type="match status" value="1"/>
</dbReference>
<dbReference type="PROSITE" id="PS50102">
    <property type="entry name" value="RRM"/>
    <property type="match status" value="1"/>
</dbReference>
<evidence type="ECO:0000313" key="8">
    <source>
        <dbReference type="Proteomes" id="UP000605846"/>
    </source>
</evidence>
<reference evidence="7" key="1">
    <citation type="submission" date="2020-01" db="EMBL/GenBank/DDBJ databases">
        <title>Genome Sequencing of Three Apophysomyces-Like Fungal Strains Confirms a Novel Fungal Genus in the Mucoromycota with divergent Burkholderia-like Endosymbiotic Bacteria.</title>
        <authorList>
            <person name="Stajich J.E."/>
            <person name="Macias A.M."/>
            <person name="Carter-House D."/>
            <person name="Lovett B."/>
            <person name="Kasson L.R."/>
            <person name="Berry K."/>
            <person name="Grigoriev I."/>
            <person name="Chang Y."/>
            <person name="Spatafora J."/>
            <person name="Kasson M.T."/>
        </authorList>
    </citation>
    <scope>NUCLEOTIDE SEQUENCE</scope>
    <source>
        <strain evidence="7">NRRL A-21654</strain>
    </source>
</reference>
<accession>A0A8H7ETU9</accession>
<name>A0A8H7ETU9_9FUNG</name>
<sequence>MTTTTTSARKPPNKPSQPMIDYTNLYIKNLDLNVKSSDLFNHFRKFGRIISARVMTNAETKVSKGFGFVSFSKTEEAYRALKEMNRTTINTKQIIVAFHEPKKPRADKVSHPPPPMPQPQPPIMDFVPQDTNNNNNNNNPYCLRNPNRSPKPPQPLSDLSIYMHTPPPPMPSLPQQPVFFGHPPPYHDNAFANRSPMPLIGHGLPDQFTNLNDKVNLSSKPSTHNFAATMLPNAACYTPSLVSLASGACINTSPPVPSALPEPHCDTTTTDRPMLHRRGSIGSMSSIMTEANSHIQRQRIKEAVTKCGETHHVDDIVDMILSLKRKDRSLCLFNQEFLQSKIDLAKGAIEAFQEEHGENHQLSHSPTLTTFSSPSSPHSKKESPLSSSFKHCPDTLFVSPPSTVSSSQKLTEQTSSPTPSNSEYHEIVSLLSSMENLSTVEKKQRLGDELFPRVKATGVRHAPKITIRLLDTVPLEELAFSMCKEEVLKSKVEAIANSLKESRTA</sequence>
<evidence type="ECO:0000259" key="5">
    <source>
        <dbReference type="PROSITE" id="PS50102"/>
    </source>
</evidence>
<evidence type="ECO:0000313" key="7">
    <source>
        <dbReference type="EMBL" id="KAF7730456.1"/>
    </source>
</evidence>
<evidence type="ECO:0000256" key="4">
    <source>
        <dbReference type="SAM" id="MobiDB-lite"/>
    </source>
</evidence>
<proteinExistence type="inferred from homology"/>
<dbReference type="PANTHER" id="PTHR48027">
    <property type="entry name" value="HETEROGENEOUS NUCLEAR RIBONUCLEOPROTEIN 87F-RELATED"/>
    <property type="match status" value="1"/>
</dbReference>
<dbReference type="Pfam" id="PF00076">
    <property type="entry name" value="RRM_1"/>
    <property type="match status" value="1"/>
</dbReference>
<dbReference type="Pfam" id="PF00658">
    <property type="entry name" value="MLLE"/>
    <property type="match status" value="1"/>
</dbReference>